<gene>
    <name evidence="2" type="ORF">B1806_02570</name>
</gene>
<keyword evidence="3" id="KW-1185">Reference proteome</keyword>
<protein>
    <submittedName>
        <fullName evidence="2">Uncharacterized protein</fullName>
    </submittedName>
</protein>
<dbReference type="EMBL" id="MWQO01000008">
    <property type="protein sequence ID" value="THD11638.1"/>
    <property type="molecule type" value="Genomic_DNA"/>
</dbReference>
<name>A0A4S3KT16_9GAMM</name>
<accession>A0A4S3KT16</accession>
<evidence type="ECO:0000256" key="1">
    <source>
        <dbReference type="SAM" id="MobiDB-lite"/>
    </source>
</evidence>
<evidence type="ECO:0000313" key="3">
    <source>
        <dbReference type="Proteomes" id="UP000307749"/>
    </source>
</evidence>
<feature type="region of interest" description="Disordered" evidence="1">
    <location>
        <begin position="1"/>
        <end position="27"/>
    </location>
</feature>
<dbReference type="RefSeq" id="WP_081130370.1">
    <property type="nucleotide sequence ID" value="NZ_LDOS01000005.1"/>
</dbReference>
<sequence length="72" mass="7982">MSKSSSVTREDLEAHLGLTSDPELDAVDTPEKARRWLQLCERKPAWAQRFQRAYIAAQLTLLASGDSLPLAA</sequence>
<proteinExistence type="predicted"/>
<evidence type="ECO:0000313" key="2">
    <source>
        <dbReference type="EMBL" id="THD11638.1"/>
    </source>
</evidence>
<organism evidence="2 3">
    <name type="scientific">Metallibacterium scheffleri</name>
    <dbReference type="NCBI Taxonomy" id="993689"/>
    <lineage>
        <taxon>Bacteria</taxon>
        <taxon>Pseudomonadati</taxon>
        <taxon>Pseudomonadota</taxon>
        <taxon>Gammaproteobacteria</taxon>
        <taxon>Lysobacterales</taxon>
        <taxon>Rhodanobacteraceae</taxon>
        <taxon>Metallibacterium</taxon>
    </lineage>
</organism>
<comment type="caution">
    <text evidence="2">The sequence shown here is derived from an EMBL/GenBank/DDBJ whole genome shotgun (WGS) entry which is preliminary data.</text>
</comment>
<dbReference type="Proteomes" id="UP000307749">
    <property type="component" value="Unassembled WGS sequence"/>
</dbReference>
<dbReference type="AlphaFoldDB" id="A0A4S3KT16"/>
<reference evidence="2 3" key="1">
    <citation type="submission" date="2017-02" db="EMBL/GenBank/DDBJ databases">
        <title>Whole genome sequencing of Metallibacterium scheffleri DSM 24874 (T).</title>
        <authorList>
            <person name="Kumar S."/>
            <person name="Patil P."/>
            <person name="Patil P.B."/>
        </authorList>
    </citation>
    <scope>NUCLEOTIDE SEQUENCE [LARGE SCALE GENOMIC DNA]</scope>
    <source>
        <strain evidence="2 3">DSM 24874</strain>
    </source>
</reference>